<dbReference type="InterPro" id="IPR012340">
    <property type="entry name" value="NA-bd_OB-fold"/>
</dbReference>
<organism>
    <name type="scientific">Pediculus humanus subsp. corporis</name>
    <name type="common">Body louse</name>
    <dbReference type="NCBI Taxonomy" id="121224"/>
    <lineage>
        <taxon>Eukaryota</taxon>
        <taxon>Metazoa</taxon>
        <taxon>Ecdysozoa</taxon>
        <taxon>Arthropoda</taxon>
        <taxon>Hexapoda</taxon>
        <taxon>Insecta</taxon>
        <taxon>Pterygota</taxon>
        <taxon>Neoptera</taxon>
        <taxon>Paraneoptera</taxon>
        <taxon>Psocodea</taxon>
        <taxon>Troctomorpha</taxon>
        <taxon>Phthiraptera</taxon>
        <taxon>Anoplura</taxon>
        <taxon>Pediculidae</taxon>
        <taxon>Pediculus</taxon>
    </lineage>
</organism>
<dbReference type="RefSeq" id="XP_002423964.1">
    <property type="nucleotide sequence ID" value="XM_002423919.1"/>
</dbReference>
<keyword evidence="12" id="KW-1185">Reference proteome</keyword>
<dbReference type="EMBL" id="DS235066">
    <property type="protein sequence ID" value="EEB11226.1"/>
    <property type="molecule type" value="Genomic_DNA"/>
</dbReference>
<dbReference type="Pfam" id="PF03725">
    <property type="entry name" value="RNase_PH_C"/>
    <property type="match status" value="1"/>
</dbReference>
<proteinExistence type="inferred from homology"/>
<dbReference type="GO" id="GO:0000958">
    <property type="term" value="P:mitochondrial mRNA catabolic process"/>
    <property type="evidence" value="ECO:0007669"/>
    <property type="project" value="TreeGrafter"/>
</dbReference>
<evidence type="ECO:0000313" key="12">
    <source>
        <dbReference type="Proteomes" id="UP000009046"/>
    </source>
</evidence>
<evidence type="ECO:0000256" key="1">
    <source>
        <dbReference type="ARBA" id="ARBA00007404"/>
    </source>
</evidence>
<dbReference type="Pfam" id="PF01138">
    <property type="entry name" value="RNase_PH"/>
    <property type="match status" value="2"/>
</dbReference>
<dbReference type="EC" id="2.7.7.8" evidence="2"/>
<dbReference type="CDD" id="cd11364">
    <property type="entry name" value="RNase_PH_PNPase_2"/>
    <property type="match status" value="1"/>
</dbReference>
<accession>E0VCX0</accession>
<dbReference type="Pfam" id="PF00013">
    <property type="entry name" value="KH_1"/>
    <property type="match status" value="1"/>
</dbReference>
<dbReference type="PANTHER" id="PTHR11252:SF0">
    <property type="entry name" value="POLYRIBONUCLEOTIDE NUCLEOTIDYLTRANSFERASE 1, MITOCHONDRIAL"/>
    <property type="match status" value="1"/>
</dbReference>
<evidence type="ECO:0000256" key="7">
    <source>
        <dbReference type="ARBA" id="ARBA00031451"/>
    </source>
</evidence>
<dbReference type="InterPro" id="IPR020568">
    <property type="entry name" value="Ribosomal_Su5_D2-typ_SF"/>
</dbReference>
<dbReference type="VEuPathDB" id="VectorBase:PHUM098920"/>
<dbReference type="InterPro" id="IPR004088">
    <property type="entry name" value="KH_dom_type_1"/>
</dbReference>
<dbReference type="InterPro" id="IPR012162">
    <property type="entry name" value="PNPase"/>
</dbReference>
<dbReference type="CDD" id="cd09033">
    <property type="entry name" value="KH-I_PNPT1"/>
    <property type="match status" value="1"/>
</dbReference>
<dbReference type="FunFam" id="2.40.50.140:FF:000113">
    <property type="entry name" value="polyribonucleotide nucleotidyltransferase 1, mitochondrial"/>
    <property type="match status" value="1"/>
</dbReference>
<keyword evidence="5 10" id="KW-0548">Nucleotidyltransferase</keyword>
<dbReference type="SUPFAM" id="SSF54211">
    <property type="entry name" value="Ribosomal protein S5 domain 2-like"/>
    <property type="match status" value="2"/>
</dbReference>
<dbReference type="OrthoDB" id="437922at2759"/>
<dbReference type="InterPro" id="IPR004087">
    <property type="entry name" value="KH_dom"/>
</dbReference>
<dbReference type="Pfam" id="PF03726">
    <property type="entry name" value="PNPase"/>
    <property type="match status" value="1"/>
</dbReference>
<dbReference type="InterPro" id="IPR001247">
    <property type="entry name" value="ExoRNase_PH_dom1"/>
</dbReference>
<dbReference type="CTD" id="8238083"/>
<dbReference type="Proteomes" id="UP000009046">
    <property type="component" value="Unassembled WGS sequence"/>
</dbReference>
<comment type="similarity">
    <text evidence="1">Belongs to the polyribonucleotide nucleotidyltransferase family.</text>
</comment>
<dbReference type="NCBIfam" id="NF008805">
    <property type="entry name" value="PRK11824.1"/>
    <property type="match status" value="1"/>
</dbReference>
<reference evidence="10" key="2">
    <citation type="submission" date="2007-04" db="EMBL/GenBank/DDBJ databases">
        <title>The genome of the human body louse.</title>
        <authorList>
            <consortium name="The Human Body Louse Genome Consortium"/>
            <person name="Kirkness E."/>
            <person name="Walenz B."/>
            <person name="Hass B."/>
            <person name="Bruggner R."/>
            <person name="Strausberg R."/>
        </authorList>
    </citation>
    <scope>NUCLEOTIDE SEQUENCE</scope>
    <source>
        <strain evidence="10">USDA</strain>
    </source>
</reference>
<dbReference type="KEGG" id="phu:Phum_PHUM098920"/>
<evidence type="ECO:0000259" key="9">
    <source>
        <dbReference type="PROSITE" id="PS50126"/>
    </source>
</evidence>
<dbReference type="PANTHER" id="PTHR11252">
    <property type="entry name" value="POLYRIBONUCLEOTIDE NUCLEOTIDYLTRANSFERASE"/>
    <property type="match status" value="1"/>
</dbReference>
<keyword evidence="6 8" id="KW-0694">RNA-binding</keyword>
<dbReference type="InterPro" id="IPR036345">
    <property type="entry name" value="ExoRNase_PH_dom2_sf"/>
</dbReference>
<dbReference type="PIRSF" id="PIRSF005499">
    <property type="entry name" value="PNPase"/>
    <property type="match status" value="1"/>
</dbReference>
<evidence type="ECO:0000313" key="11">
    <source>
        <dbReference type="EnsemblMetazoa" id="PHUM098920-PA"/>
    </source>
</evidence>
<reference evidence="11" key="3">
    <citation type="submission" date="2021-02" db="UniProtKB">
        <authorList>
            <consortium name="EnsemblMetazoa"/>
        </authorList>
    </citation>
    <scope>IDENTIFICATION</scope>
    <source>
        <strain evidence="11">USDA</strain>
    </source>
</reference>
<evidence type="ECO:0000256" key="4">
    <source>
        <dbReference type="ARBA" id="ARBA00022679"/>
    </source>
</evidence>
<sequence length="708" mass="78163">MIIGAGKLAKFTDGCATVTFKDTTVMATAVSSDKGGMYSGFVPLTVSFQQKAAALGRIPLNFLRRELGQNENEILISRMIDRSLRPLFPANFNNETQIVCNPLAMDGENFPDVLSINAASAALAVSNIPWNGPVGAVRVGLVDDNIIINPDKNLLSKSSLNLVVVSKAKHYVVMLEGSCSNILLNDLLRAIKKGVSECQKIIISIEHLASLCGKPKKEVNISEINEELYQSIQMLASEPLNKIFQNSIHDKLSRDTAISEVRTLIEKKFSDKCENFNQIFSLVCKEVFRNYILINNIRCDGRLPVELRNIECESNLFKPLHGSALFQRGQTQVFCTVALDSPSSALKMDRISMLTSGLKEKNFFVHYEFPPFATKEIGKLGPIGRREIGHGSLAEKALKANIPENFPFTIRLTSEVLESNGSSSMATVCGGTLALLDAGVPLIKECAGVAMGVVTKWDDDKSGIIDYVILTDILGIEDYFGDMDMKVAGTKNHITAIQMDVKTPGLPIKIVMESITQAKQAISTTLTRMFKDVDLQKKVKKDNWPVIEKLNVPVNQRAKFIGPGGINIKNFEMKTGVEITEENLGEFQIFAANKEALNEAMKIINEKINSQKEPVLEFGAIYTATITEIREHGCMVILYPAMQPVLIPVTQLDHKKVSHPSALNLKVGDQFKVKYFGRDPISGYMRLSRKVLHSPPSNVAQNFFETNS</sequence>
<dbReference type="NCBIfam" id="TIGR03591">
    <property type="entry name" value="polynuc_phos"/>
    <property type="match status" value="1"/>
</dbReference>
<dbReference type="InterPro" id="IPR015847">
    <property type="entry name" value="ExoRNase_PH_dom2"/>
</dbReference>
<dbReference type="InParanoid" id="E0VCX0"/>
<dbReference type="SUPFAM" id="SSF54791">
    <property type="entry name" value="Eukaryotic type KH-domain (KH-domain type I)"/>
    <property type="match status" value="1"/>
</dbReference>
<dbReference type="eggNOG" id="KOG1067">
    <property type="taxonomic scope" value="Eukaryota"/>
</dbReference>
<dbReference type="PROSITE" id="PS50126">
    <property type="entry name" value="S1"/>
    <property type="match status" value="1"/>
</dbReference>
<evidence type="ECO:0000256" key="3">
    <source>
        <dbReference type="ARBA" id="ARBA00022490"/>
    </source>
</evidence>
<dbReference type="Gene3D" id="3.30.1370.10">
    <property type="entry name" value="K Homology domain, type 1"/>
    <property type="match status" value="1"/>
</dbReference>
<feature type="domain" description="S1 motif" evidence="9">
    <location>
        <begin position="619"/>
        <end position="690"/>
    </location>
</feature>
<keyword evidence="3" id="KW-0963">Cytoplasm</keyword>
<dbReference type="STRING" id="121224.E0VCX0"/>
<dbReference type="EMBL" id="AAZO01001184">
    <property type="status" value="NOT_ANNOTATED_CDS"/>
    <property type="molecule type" value="Genomic_DNA"/>
</dbReference>
<keyword evidence="4 10" id="KW-0808">Transferase</keyword>
<dbReference type="InterPro" id="IPR015848">
    <property type="entry name" value="PNPase_PH_RNA-bd_bac/org-type"/>
</dbReference>
<dbReference type="FunFam" id="3.30.230.70:FF:000001">
    <property type="entry name" value="Polyribonucleotide nucleotidyltransferase"/>
    <property type="match status" value="1"/>
</dbReference>
<dbReference type="GO" id="GO:0000965">
    <property type="term" value="P:mitochondrial RNA 3'-end processing"/>
    <property type="evidence" value="ECO:0007669"/>
    <property type="project" value="TreeGrafter"/>
</dbReference>
<dbReference type="FunFam" id="3.30.1370.10:FF:000001">
    <property type="entry name" value="Polyribonucleotide nucleotidyltransferase"/>
    <property type="match status" value="1"/>
</dbReference>
<dbReference type="EnsemblMetazoa" id="PHUM098920-RA">
    <property type="protein sequence ID" value="PHUM098920-PA"/>
    <property type="gene ID" value="PHUM098920"/>
</dbReference>
<reference evidence="10" key="1">
    <citation type="submission" date="2007-04" db="EMBL/GenBank/DDBJ databases">
        <title>Annotation of Pediculus humanus corporis strain USDA.</title>
        <authorList>
            <person name="Kirkness E."/>
            <person name="Hannick L."/>
            <person name="Hass B."/>
            <person name="Bruggner R."/>
            <person name="Lawson D."/>
            <person name="Bidwell S."/>
            <person name="Joardar V."/>
            <person name="Caler E."/>
            <person name="Walenz B."/>
            <person name="Inman J."/>
            <person name="Schobel S."/>
            <person name="Galinsky K."/>
            <person name="Amedeo P."/>
            <person name="Strausberg R."/>
        </authorList>
    </citation>
    <scope>NUCLEOTIDE SEQUENCE</scope>
    <source>
        <strain evidence="10">USDA</strain>
    </source>
</reference>
<dbReference type="GO" id="GO:0000175">
    <property type="term" value="F:3'-5'-RNA exonuclease activity"/>
    <property type="evidence" value="ECO:0007669"/>
    <property type="project" value="TreeGrafter"/>
</dbReference>
<dbReference type="GO" id="GO:0003723">
    <property type="term" value="F:RNA binding"/>
    <property type="evidence" value="ECO:0007669"/>
    <property type="project" value="UniProtKB-UniRule"/>
</dbReference>
<dbReference type="SUPFAM" id="SSF50249">
    <property type="entry name" value="Nucleic acid-binding proteins"/>
    <property type="match status" value="1"/>
</dbReference>
<dbReference type="InterPro" id="IPR036612">
    <property type="entry name" value="KH_dom_type_1_sf"/>
</dbReference>
<dbReference type="OMA" id="RFMFHYN"/>
<evidence type="ECO:0000313" key="10">
    <source>
        <dbReference type="EMBL" id="EEB11226.1"/>
    </source>
</evidence>
<dbReference type="InterPro" id="IPR036456">
    <property type="entry name" value="PNPase_PH_RNA-bd_sf"/>
</dbReference>
<dbReference type="SUPFAM" id="SSF46915">
    <property type="entry name" value="Polynucleotide phosphorylase/guanosine pentaphosphate synthase (PNPase/GPSI), domain 3"/>
    <property type="match status" value="1"/>
</dbReference>
<dbReference type="SUPFAM" id="SSF55666">
    <property type="entry name" value="Ribonuclease PH domain 2-like"/>
    <property type="match status" value="2"/>
</dbReference>
<protein>
    <recommendedName>
        <fullName evidence="2">polyribonucleotide nucleotidyltransferase</fullName>
        <ecNumber evidence="2">2.7.7.8</ecNumber>
    </recommendedName>
    <alternativeName>
        <fullName evidence="7">Polynucleotide phosphorylase 1</fullName>
    </alternativeName>
</protein>
<name>E0VCX0_PEDHC</name>
<evidence type="ECO:0000256" key="5">
    <source>
        <dbReference type="ARBA" id="ARBA00022695"/>
    </source>
</evidence>
<dbReference type="HOGENOM" id="CLU_004217_2_2_1"/>
<dbReference type="InterPro" id="IPR027408">
    <property type="entry name" value="PNPase/RNase_PH_dom_sf"/>
</dbReference>
<dbReference type="AlphaFoldDB" id="E0VCX0"/>
<dbReference type="SMART" id="SM00322">
    <property type="entry name" value="KH"/>
    <property type="match status" value="1"/>
</dbReference>
<dbReference type="InterPro" id="IPR003029">
    <property type="entry name" value="S1_domain"/>
</dbReference>
<dbReference type="GO" id="GO:0005739">
    <property type="term" value="C:mitochondrion"/>
    <property type="evidence" value="ECO:0007669"/>
    <property type="project" value="TreeGrafter"/>
</dbReference>
<evidence type="ECO:0000256" key="2">
    <source>
        <dbReference type="ARBA" id="ARBA00012416"/>
    </source>
</evidence>
<dbReference type="Gene3D" id="2.40.50.140">
    <property type="entry name" value="Nucleic acid-binding proteins"/>
    <property type="match status" value="1"/>
</dbReference>
<evidence type="ECO:0000256" key="8">
    <source>
        <dbReference type="PROSITE-ProRule" id="PRU00117"/>
    </source>
</evidence>
<dbReference type="GO" id="GO:0004654">
    <property type="term" value="F:polyribonucleotide nucleotidyltransferase activity"/>
    <property type="evidence" value="ECO:0007669"/>
    <property type="project" value="UniProtKB-EC"/>
</dbReference>
<dbReference type="Gene3D" id="3.30.230.70">
    <property type="entry name" value="GHMP Kinase, N-terminal domain"/>
    <property type="match status" value="2"/>
</dbReference>
<dbReference type="GeneID" id="8238083"/>
<evidence type="ECO:0000256" key="6">
    <source>
        <dbReference type="ARBA" id="ARBA00022884"/>
    </source>
</evidence>
<gene>
    <name evidence="11" type="primary">8238083</name>
    <name evidence="10" type="ORF">Phum_PHUM098920</name>
</gene>
<dbReference type="PROSITE" id="PS50084">
    <property type="entry name" value="KH_TYPE_1"/>
    <property type="match status" value="1"/>
</dbReference>
<dbReference type="FunCoup" id="E0VCX0">
    <property type="interactions" value="1666"/>
</dbReference>
<dbReference type="GO" id="GO:0005829">
    <property type="term" value="C:cytosol"/>
    <property type="evidence" value="ECO:0007669"/>
    <property type="project" value="TreeGrafter"/>
</dbReference>